<feature type="region of interest" description="Disordered" evidence="1">
    <location>
        <begin position="1"/>
        <end position="20"/>
    </location>
</feature>
<dbReference type="InterPro" id="IPR029063">
    <property type="entry name" value="SAM-dependent_MTases_sf"/>
</dbReference>
<dbReference type="AlphaFoldDB" id="A0A934NGS3"/>
<dbReference type="GO" id="GO:0032259">
    <property type="term" value="P:methylation"/>
    <property type="evidence" value="ECO:0007669"/>
    <property type="project" value="UniProtKB-KW"/>
</dbReference>
<dbReference type="CDD" id="cd02440">
    <property type="entry name" value="AdoMet_MTases"/>
    <property type="match status" value="1"/>
</dbReference>
<dbReference type="Proteomes" id="UP000614410">
    <property type="component" value="Unassembled WGS sequence"/>
</dbReference>
<evidence type="ECO:0000256" key="1">
    <source>
        <dbReference type="SAM" id="MobiDB-lite"/>
    </source>
</evidence>
<organism evidence="3 4">
    <name type="scientific">Candidatus Amunia macphersoniae</name>
    <dbReference type="NCBI Taxonomy" id="3127014"/>
    <lineage>
        <taxon>Bacteria</taxon>
        <taxon>Bacillati</taxon>
        <taxon>Candidatus Dormiibacterota</taxon>
        <taxon>Candidatus Dormibacteria</taxon>
        <taxon>Candidatus Aeolococcales</taxon>
        <taxon>Candidatus Aeolococcaceae</taxon>
        <taxon>Candidatus Amunia</taxon>
    </lineage>
</organism>
<evidence type="ECO:0000259" key="2">
    <source>
        <dbReference type="Pfam" id="PF08241"/>
    </source>
</evidence>
<feature type="domain" description="Methyltransferase type 11" evidence="2">
    <location>
        <begin position="64"/>
        <end position="161"/>
    </location>
</feature>
<keyword evidence="3" id="KW-0489">Methyltransferase</keyword>
<evidence type="ECO:0000313" key="3">
    <source>
        <dbReference type="EMBL" id="MBJ7609651.1"/>
    </source>
</evidence>
<dbReference type="InterPro" id="IPR013216">
    <property type="entry name" value="Methyltransf_11"/>
</dbReference>
<protein>
    <submittedName>
        <fullName evidence="3">Methyltransferase domain-containing protein</fullName>
    </submittedName>
</protein>
<dbReference type="PANTHER" id="PTHR42912">
    <property type="entry name" value="METHYLTRANSFERASE"/>
    <property type="match status" value="1"/>
</dbReference>
<gene>
    <name evidence="3" type="ORF">JF887_09540</name>
</gene>
<proteinExistence type="predicted"/>
<dbReference type="EMBL" id="JAEKNN010000050">
    <property type="protein sequence ID" value="MBJ7609651.1"/>
    <property type="molecule type" value="Genomic_DNA"/>
</dbReference>
<dbReference type="Gene3D" id="3.40.50.150">
    <property type="entry name" value="Vaccinia Virus protein VP39"/>
    <property type="match status" value="1"/>
</dbReference>
<keyword evidence="3" id="KW-0808">Transferase</keyword>
<dbReference type="Pfam" id="PF08241">
    <property type="entry name" value="Methyltransf_11"/>
    <property type="match status" value="1"/>
</dbReference>
<dbReference type="GO" id="GO:0008757">
    <property type="term" value="F:S-adenosylmethionine-dependent methyltransferase activity"/>
    <property type="evidence" value="ECO:0007669"/>
    <property type="project" value="InterPro"/>
</dbReference>
<accession>A0A934NGS3</accession>
<name>A0A934NGS3_9BACT</name>
<reference evidence="3 4" key="1">
    <citation type="submission" date="2020-10" db="EMBL/GenBank/DDBJ databases">
        <title>Ca. Dormibacterota MAGs.</title>
        <authorList>
            <person name="Montgomery K."/>
        </authorList>
    </citation>
    <scope>NUCLEOTIDE SEQUENCE [LARGE SCALE GENOMIC DNA]</scope>
    <source>
        <strain evidence="3">Mitchell_Peninsula_5</strain>
    </source>
</reference>
<comment type="caution">
    <text evidence="3">The sequence shown here is derived from an EMBL/GenBank/DDBJ whole genome shotgun (WGS) entry which is preliminary data.</text>
</comment>
<evidence type="ECO:0000313" key="4">
    <source>
        <dbReference type="Proteomes" id="UP000614410"/>
    </source>
</evidence>
<dbReference type="SUPFAM" id="SSF53335">
    <property type="entry name" value="S-adenosyl-L-methionine-dependent methyltransferases"/>
    <property type="match status" value="1"/>
</dbReference>
<dbReference type="InterPro" id="IPR050508">
    <property type="entry name" value="Methyltransf_Superfamily"/>
</dbReference>
<feature type="compositionally biased region" description="Polar residues" evidence="1">
    <location>
        <begin position="1"/>
        <end position="14"/>
    </location>
</feature>
<sequence length="279" mass="30351">MAGTPKSDQTASNSLRDDQYRDDRNLRLRSALYERSRAEPAGPVEFGSVFDDLEAVVPNNPVILEVGAGTGSLWVHNAERIPSGASLCVTDFSPGMLDIAKRRLAEAGIPARFELVDVQDLPFPAASFDVVFADHMLYHVPDLSLALANIARVLRPAGTLIAVTNGQGHLDALKKVTRRFLGEDCWPPLESFNLDTGSDLLLEAFTDVEVHRRPGRIFVTEPELVVDYMRSMPQREGALDGESAGSLRAHLAAQIEAHGAFVVEIDVGSLLARQPRAST</sequence>